<dbReference type="InterPro" id="IPR016050">
    <property type="entry name" value="Proteasome_bsu_CS"/>
</dbReference>
<evidence type="ECO:0000256" key="4">
    <source>
        <dbReference type="ARBA" id="ARBA00026071"/>
    </source>
</evidence>
<comment type="function">
    <text evidence="5">Component of the proteasome, a multicatalytic proteinase complex which is characterized by its ability to cleave peptides with Arg, Phe, Tyr, Leu, and Glu adjacent to the leaving group at neutral or slightly basic pH. The proteasome has an ATP-dependent proteolytic activity.</text>
</comment>
<evidence type="ECO:0000256" key="1">
    <source>
        <dbReference type="ARBA" id="ARBA00022490"/>
    </source>
</evidence>
<comment type="subcellular location">
    <subcellularLocation>
        <location evidence="5">Cytoplasm</location>
    </subcellularLocation>
    <subcellularLocation>
        <location evidence="5">Nucleus</location>
    </subcellularLocation>
</comment>
<dbReference type="Pfam" id="PF00227">
    <property type="entry name" value="Proteasome"/>
    <property type="match status" value="1"/>
</dbReference>
<dbReference type="AlphaFoldDB" id="A0A6I8V300"/>
<dbReference type="PROSITE" id="PS51476">
    <property type="entry name" value="PROTEASOME_BETA_2"/>
    <property type="match status" value="1"/>
</dbReference>
<comment type="similarity">
    <text evidence="5">Belongs to the peptidase T1B family.</text>
</comment>
<proteinExistence type="inferred from homology"/>
<reference evidence="7" key="2">
    <citation type="submission" date="2025-08" db="UniProtKB">
        <authorList>
            <consortium name="RefSeq"/>
        </authorList>
    </citation>
    <scope>IDENTIFICATION</scope>
    <source>
        <strain evidence="7">MV-25-SWS-2005</strain>
        <tissue evidence="7">Whole body</tissue>
    </source>
</reference>
<dbReference type="PANTHER" id="PTHR32194:SF9">
    <property type="entry name" value="PROTEASOME SUBUNIT BETA"/>
    <property type="match status" value="1"/>
</dbReference>
<dbReference type="GO" id="GO:0005737">
    <property type="term" value="C:cytoplasm"/>
    <property type="evidence" value="ECO:0007669"/>
    <property type="project" value="UniProtKB-SubCell"/>
</dbReference>
<keyword evidence="5" id="KW-0539">Nucleus</keyword>
<dbReference type="PROSITE" id="PS00854">
    <property type="entry name" value="PROTEASOME_BETA_1"/>
    <property type="match status" value="1"/>
</dbReference>
<dbReference type="GO" id="GO:0005634">
    <property type="term" value="C:nucleus"/>
    <property type="evidence" value="ECO:0007669"/>
    <property type="project" value="UniProtKB-SubCell"/>
</dbReference>
<protein>
    <recommendedName>
        <fullName evidence="5">Proteasome subunit beta</fullName>
    </recommendedName>
</protein>
<evidence type="ECO:0000256" key="3">
    <source>
        <dbReference type="ARBA" id="ARBA00024953"/>
    </source>
</evidence>
<dbReference type="ExpressionAtlas" id="A0A6I8V300">
    <property type="expression patterns" value="baseline"/>
</dbReference>
<evidence type="ECO:0000256" key="5">
    <source>
        <dbReference type="RuleBase" id="RU004203"/>
    </source>
</evidence>
<comment type="subunit">
    <text evidence="4">The 26S proteasome consists of a 20S proteasome core and two 19S regulatory subunits. The 20S proteasome core is composed of 28 subunits that are arranged in four stacked rings, resulting in a barrel-shaped structure. The two end rings are each formed by seven alpha subunits, and the two central rings are each formed by seven beta subunits. The catalytic chamber with the active sites is on the inside of the barrel.</text>
</comment>
<dbReference type="InterPro" id="IPR029055">
    <property type="entry name" value="Ntn_hydrolases_N"/>
</dbReference>
<dbReference type="InParanoid" id="A0A6I8V300"/>
<evidence type="ECO:0000313" key="6">
    <source>
        <dbReference type="Proteomes" id="UP000001819"/>
    </source>
</evidence>
<dbReference type="GO" id="GO:0005839">
    <property type="term" value="C:proteasome core complex"/>
    <property type="evidence" value="ECO:0007669"/>
    <property type="project" value="InterPro"/>
</dbReference>
<dbReference type="Proteomes" id="UP000001819">
    <property type="component" value="Chromosome 2"/>
</dbReference>
<evidence type="ECO:0000256" key="2">
    <source>
        <dbReference type="ARBA" id="ARBA00022942"/>
    </source>
</evidence>
<dbReference type="GO" id="GO:0051603">
    <property type="term" value="P:proteolysis involved in protein catabolic process"/>
    <property type="evidence" value="ECO:0007669"/>
    <property type="project" value="InterPro"/>
</dbReference>
<dbReference type="InterPro" id="IPR023333">
    <property type="entry name" value="Proteasome_suB-type"/>
</dbReference>
<dbReference type="PANTHER" id="PTHR32194">
    <property type="entry name" value="METALLOPROTEASE TLDD"/>
    <property type="match status" value="1"/>
</dbReference>
<dbReference type="Gene3D" id="3.60.20.10">
    <property type="entry name" value="Glutamine Phosphoribosylpyrophosphate, subunit 1, domain 1"/>
    <property type="match status" value="1"/>
</dbReference>
<sequence length="312" mass="34143">MLNINLNLEAPSQSLFQRKSTGFNFDNRERDNQLAERKGFIPKPPTTTGSTVVGVKYRDGVILATDRQGTADGMITTNCMKKIYRLQENIYAGGSGVCGDLHQVARLTRAEMDLHQLKMGCKVPVVCANHFVKHMLYRYQGNIKITMLIGGVDNGGPSLYSTWFEGSTTKIPFAAQGSGNCAALPVLEKGWNASLDEKSAESLAIDAVRSGIRNDLYSGSPIHICIIRTDYSVSLYDKIFAGFTVPRPPVLRLKPQPPKVLFAADHPLEPIANSMHSLPPESDQVVPKGTRTALALARLKSKKIKETAEIDG</sequence>
<keyword evidence="2 5" id="KW-0647">Proteasome</keyword>
<reference evidence="6" key="1">
    <citation type="submission" date="2024-06" db="UniProtKB">
        <authorList>
            <consortium name="RefSeq"/>
        </authorList>
    </citation>
    <scope>NUCLEOTIDE SEQUENCE [LARGE SCALE GENOMIC DNA]</scope>
    <source>
        <strain evidence="6">MV2-25</strain>
    </source>
</reference>
<keyword evidence="1 5" id="KW-0963">Cytoplasm</keyword>
<accession>A0A6I8V300</accession>
<evidence type="ECO:0000313" key="7">
    <source>
        <dbReference type="RefSeq" id="XP_002137648.2"/>
    </source>
</evidence>
<dbReference type="SUPFAM" id="SSF56235">
    <property type="entry name" value="N-terminal nucleophile aminohydrolases (Ntn hydrolases)"/>
    <property type="match status" value="1"/>
</dbReference>
<keyword evidence="6" id="KW-1185">Reference proteome</keyword>
<dbReference type="KEGG" id="dpo:6897499"/>
<organism evidence="6 7">
    <name type="scientific">Drosophila pseudoobscura pseudoobscura</name>
    <name type="common">Fruit fly</name>
    <dbReference type="NCBI Taxonomy" id="46245"/>
    <lineage>
        <taxon>Eukaryota</taxon>
        <taxon>Metazoa</taxon>
        <taxon>Ecdysozoa</taxon>
        <taxon>Arthropoda</taxon>
        <taxon>Hexapoda</taxon>
        <taxon>Insecta</taxon>
        <taxon>Pterygota</taxon>
        <taxon>Neoptera</taxon>
        <taxon>Endopterygota</taxon>
        <taxon>Diptera</taxon>
        <taxon>Brachycera</taxon>
        <taxon>Muscomorpha</taxon>
        <taxon>Ephydroidea</taxon>
        <taxon>Drosophilidae</taxon>
        <taxon>Drosophila</taxon>
        <taxon>Sophophora</taxon>
    </lineage>
</organism>
<name>A0A6I8V300_DROPS</name>
<dbReference type="RefSeq" id="XP_002137648.2">
    <property type="nucleotide sequence ID" value="XM_002137612.3"/>
</dbReference>
<comment type="function">
    <text evidence="3">Non-catalytic component of the proteasome, a multicatalytic proteinase complex which is characterized by its ability to cleave peptides with Arg, Phe, Tyr, Leu, and Glu adjacent to the leaving group at neutral or slightly basic pH. The proteasome has an ATP-dependent proteolytic activity.</text>
</comment>
<dbReference type="InterPro" id="IPR001353">
    <property type="entry name" value="Proteasome_sua/b"/>
</dbReference>
<gene>
    <name evidence="7" type="primary">LOC6897499</name>
</gene>
<comment type="subunit">
    <text evidence="5">Component of the proteasome complex.</text>
</comment>